<evidence type="ECO:0000256" key="6">
    <source>
        <dbReference type="RuleBase" id="RU000461"/>
    </source>
</evidence>
<organism evidence="7 8">
    <name type="scientific">Dioscorea zingiberensis</name>
    <dbReference type="NCBI Taxonomy" id="325984"/>
    <lineage>
        <taxon>Eukaryota</taxon>
        <taxon>Viridiplantae</taxon>
        <taxon>Streptophyta</taxon>
        <taxon>Embryophyta</taxon>
        <taxon>Tracheophyta</taxon>
        <taxon>Spermatophyta</taxon>
        <taxon>Magnoliopsida</taxon>
        <taxon>Liliopsida</taxon>
        <taxon>Dioscoreales</taxon>
        <taxon>Dioscoreaceae</taxon>
        <taxon>Dioscorea</taxon>
    </lineage>
</organism>
<dbReference type="GO" id="GO:0016705">
    <property type="term" value="F:oxidoreductase activity, acting on paired donors, with incorporation or reduction of molecular oxygen"/>
    <property type="evidence" value="ECO:0007669"/>
    <property type="project" value="InterPro"/>
</dbReference>
<sequence>MTPYLLLHGGNLYDWLTNILRESHCTFIFKGPWGSSMDLLLTCDPANINHVFNSNFTNYHKGNHFSKIFDILGDGIFNTDHESWRFQRRKAHTLINNKRFNSFVAKASHDKVERSLIPLLNHLADRDELFDLQDVFLRITFDLTCFLVLGIDPASLSIGFPLVPFAKAIDDAEEALFYRHVTPLSWKWMRFTKEKKLANAWKTIDHFIMQCISQRRRERLINPSDDLLSSYFDSEEEFGELGLGLGFDKFLRDTTLNLMLAGRDTTSSALTWFFWLVATHPKVETNILNELREQAYHDNNLHCLIYLHAALLESLRLYPPVPFEHKGVHRKDVLPSGEEVDERRMVLVSLYAMGRMEGIWGEDCMEFRPERWISESGKIKHEPSYKYFVFNCGPRSCLGRALAFTQMKAMAAAMIKSFEFHVERGHVARPKLSILLHMKDGLMVRVRKREEDH</sequence>
<keyword evidence="5 6" id="KW-0349">Heme</keyword>
<dbReference type="GO" id="GO:0004497">
    <property type="term" value="F:monooxygenase activity"/>
    <property type="evidence" value="ECO:0007669"/>
    <property type="project" value="UniProtKB-KW"/>
</dbReference>
<dbReference type="InterPro" id="IPR002401">
    <property type="entry name" value="Cyt_P450_E_grp-I"/>
</dbReference>
<dbReference type="Pfam" id="PF00067">
    <property type="entry name" value="p450"/>
    <property type="match status" value="1"/>
</dbReference>
<comment type="caution">
    <text evidence="7">The sequence shown here is derived from an EMBL/GenBank/DDBJ whole genome shotgun (WGS) entry which is preliminary data.</text>
</comment>
<evidence type="ECO:0008006" key="9">
    <source>
        <dbReference type="Google" id="ProtNLM"/>
    </source>
</evidence>
<dbReference type="PROSITE" id="PS00086">
    <property type="entry name" value="CYTOCHROME_P450"/>
    <property type="match status" value="1"/>
</dbReference>
<feature type="binding site" description="axial binding residue" evidence="5">
    <location>
        <position position="397"/>
    </location>
    <ligand>
        <name>heme</name>
        <dbReference type="ChEBI" id="CHEBI:30413"/>
    </ligand>
    <ligandPart>
        <name>Fe</name>
        <dbReference type="ChEBI" id="CHEBI:18248"/>
    </ligandPart>
</feature>
<protein>
    <recommendedName>
        <fullName evidence="9">Alkane hydroxylase MAH1-like</fullName>
    </recommendedName>
</protein>
<dbReference type="PRINTS" id="PR00463">
    <property type="entry name" value="EP450I"/>
</dbReference>
<accession>A0A9D5HU01</accession>
<comment type="cofactor">
    <cofactor evidence="5">
        <name>heme</name>
        <dbReference type="ChEBI" id="CHEBI:30413"/>
    </cofactor>
</comment>
<evidence type="ECO:0000313" key="8">
    <source>
        <dbReference type="Proteomes" id="UP001085076"/>
    </source>
</evidence>
<evidence type="ECO:0000256" key="5">
    <source>
        <dbReference type="PIRSR" id="PIRSR602401-1"/>
    </source>
</evidence>
<dbReference type="InterPro" id="IPR001128">
    <property type="entry name" value="Cyt_P450"/>
</dbReference>
<dbReference type="EMBL" id="JAGGNH010000001">
    <property type="protein sequence ID" value="KAJ0988052.1"/>
    <property type="molecule type" value="Genomic_DNA"/>
</dbReference>
<evidence type="ECO:0000256" key="4">
    <source>
        <dbReference type="ARBA" id="ARBA00023004"/>
    </source>
</evidence>
<proteinExistence type="inferred from homology"/>
<evidence type="ECO:0000313" key="7">
    <source>
        <dbReference type="EMBL" id="KAJ0988052.1"/>
    </source>
</evidence>
<evidence type="ECO:0000256" key="1">
    <source>
        <dbReference type="ARBA" id="ARBA00010617"/>
    </source>
</evidence>
<dbReference type="GO" id="GO:0006629">
    <property type="term" value="P:lipid metabolic process"/>
    <property type="evidence" value="ECO:0007669"/>
    <property type="project" value="UniProtKB-ARBA"/>
</dbReference>
<dbReference type="GO" id="GO:0020037">
    <property type="term" value="F:heme binding"/>
    <property type="evidence" value="ECO:0007669"/>
    <property type="project" value="InterPro"/>
</dbReference>
<dbReference type="InterPro" id="IPR036396">
    <property type="entry name" value="Cyt_P450_sf"/>
</dbReference>
<dbReference type="AlphaFoldDB" id="A0A9D5HU01"/>
<keyword evidence="8" id="KW-1185">Reference proteome</keyword>
<keyword evidence="4 5" id="KW-0408">Iron</keyword>
<dbReference type="Gene3D" id="1.10.630.10">
    <property type="entry name" value="Cytochrome P450"/>
    <property type="match status" value="1"/>
</dbReference>
<dbReference type="Proteomes" id="UP001085076">
    <property type="component" value="Miscellaneous, Linkage group lg01"/>
</dbReference>
<evidence type="ECO:0000256" key="3">
    <source>
        <dbReference type="ARBA" id="ARBA00023002"/>
    </source>
</evidence>
<dbReference type="SUPFAM" id="SSF48264">
    <property type="entry name" value="Cytochrome P450"/>
    <property type="match status" value="1"/>
</dbReference>
<gene>
    <name evidence="7" type="ORF">J5N97_006408</name>
</gene>
<dbReference type="GO" id="GO:0005506">
    <property type="term" value="F:iron ion binding"/>
    <property type="evidence" value="ECO:0007669"/>
    <property type="project" value="InterPro"/>
</dbReference>
<dbReference type="PRINTS" id="PR00385">
    <property type="entry name" value="P450"/>
</dbReference>
<comment type="similarity">
    <text evidence="1 6">Belongs to the cytochrome P450 family.</text>
</comment>
<dbReference type="PANTHER" id="PTHR24296">
    <property type="entry name" value="CYTOCHROME P450"/>
    <property type="match status" value="1"/>
</dbReference>
<dbReference type="OrthoDB" id="1470350at2759"/>
<keyword evidence="3 6" id="KW-0560">Oxidoreductase</keyword>
<evidence type="ECO:0000256" key="2">
    <source>
        <dbReference type="ARBA" id="ARBA00022723"/>
    </source>
</evidence>
<keyword evidence="2 5" id="KW-0479">Metal-binding</keyword>
<reference evidence="7" key="1">
    <citation type="submission" date="2021-03" db="EMBL/GenBank/DDBJ databases">
        <authorList>
            <person name="Li Z."/>
            <person name="Yang C."/>
        </authorList>
    </citation>
    <scope>NUCLEOTIDE SEQUENCE</scope>
    <source>
        <strain evidence="7">Dzin_1.0</strain>
        <tissue evidence="7">Leaf</tissue>
    </source>
</reference>
<dbReference type="CDD" id="cd11064">
    <property type="entry name" value="CYP86A"/>
    <property type="match status" value="1"/>
</dbReference>
<reference evidence="7" key="2">
    <citation type="journal article" date="2022" name="Hortic Res">
        <title>The genome of Dioscorea zingiberensis sheds light on the biosynthesis, origin and evolution of the medicinally important diosgenin saponins.</title>
        <authorList>
            <person name="Li Y."/>
            <person name="Tan C."/>
            <person name="Li Z."/>
            <person name="Guo J."/>
            <person name="Li S."/>
            <person name="Chen X."/>
            <person name="Wang C."/>
            <person name="Dai X."/>
            <person name="Yang H."/>
            <person name="Song W."/>
            <person name="Hou L."/>
            <person name="Xu J."/>
            <person name="Tong Z."/>
            <person name="Xu A."/>
            <person name="Yuan X."/>
            <person name="Wang W."/>
            <person name="Yang Q."/>
            <person name="Chen L."/>
            <person name="Sun Z."/>
            <person name="Wang K."/>
            <person name="Pan B."/>
            <person name="Chen J."/>
            <person name="Bao Y."/>
            <person name="Liu F."/>
            <person name="Qi X."/>
            <person name="Gang D.R."/>
            <person name="Wen J."/>
            <person name="Li J."/>
        </authorList>
    </citation>
    <scope>NUCLEOTIDE SEQUENCE</scope>
    <source>
        <strain evidence="7">Dzin_1.0</strain>
    </source>
</reference>
<dbReference type="InterPro" id="IPR017972">
    <property type="entry name" value="Cyt_P450_CS"/>
</dbReference>
<name>A0A9D5HU01_9LILI</name>
<keyword evidence="6" id="KW-0503">Monooxygenase</keyword>